<comment type="caution">
    <text evidence="2">The sequence shown here is derived from an EMBL/GenBank/DDBJ whole genome shotgun (WGS) entry which is preliminary data.</text>
</comment>
<reference evidence="2 3" key="1">
    <citation type="submission" date="2016-11" db="EMBL/GenBank/DDBJ databases">
        <title>The macronuclear genome of Stentor coeruleus: a giant cell with tiny introns.</title>
        <authorList>
            <person name="Slabodnick M."/>
            <person name="Ruby J.G."/>
            <person name="Reiff S.B."/>
            <person name="Swart E.C."/>
            <person name="Gosai S."/>
            <person name="Prabakaran S."/>
            <person name="Witkowska E."/>
            <person name="Larue G.E."/>
            <person name="Fisher S."/>
            <person name="Freeman R.M."/>
            <person name="Gunawardena J."/>
            <person name="Chu W."/>
            <person name="Stover N.A."/>
            <person name="Gregory B.D."/>
            <person name="Nowacki M."/>
            <person name="Derisi J."/>
            <person name="Roy S.W."/>
            <person name="Marshall W.F."/>
            <person name="Sood P."/>
        </authorList>
    </citation>
    <scope>NUCLEOTIDE SEQUENCE [LARGE SCALE GENOMIC DNA]</scope>
    <source>
        <strain evidence="2">WM001</strain>
    </source>
</reference>
<feature type="coiled-coil region" evidence="1">
    <location>
        <begin position="99"/>
        <end position="126"/>
    </location>
</feature>
<dbReference type="Proteomes" id="UP000187209">
    <property type="component" value="Unassembled WGS sequence"/>
</dbReference>
<dbReference type="EMBL" id="MPUH01000448">
    <property type="protein sequence ID" value="OMJ79909.1"/>
    <property type="molecule type" value="Genomic_DNA"/>
</dbReference>
<accession>A0A1R2BSW2</accession>
<organism evidence="2 3">
    <name type="scientific">Stentor coeruleus</name>
    <dbReference type="NCBI Taxonomy" id="5963"/>
    <lineage>
        <taxon>Eukaryota</taxon>
        <taxon>Sar</taxon>
        <taxon>Alveolata</taxon>
        <taxon>Ciliophora</taxon>
        <taxon>Postciliodesmatophora</taxon>
        <taxon>Heterotrichea</taxon>
        <taxon>Heterotrichida</taxon>
        <taxon>Stentoridae</taxon>
        <taxon>Stentor</taxon>
    </lineage>
</organism>
<evidence type="ECO:0000313" key="2">
    <source>
        <dbReference type="EMBL" id="OMJ79909.1"/>
    </source>
</evidence>
<evidence type="ECO:0000313" key="3">
    <source>
        <dbReference type="Proteomes" id="UP000187209"/>
    </source>
</evidence>
<proteinExistence type="predicted"/>
<protein>
    <submittedName>
        <fullName evidence="2">Uncharacterized protein</fullName>
    </submittedName>
</protein>
<name>A0A1R2BSW2_9CILI</name>
<keyword evidence="3" id="KW-1185">Reference proteome</keyword>
<evidence type="ECO:0000256" key="1">
    <source>
        <dbReference type="SAM" id="Coils"/>
    </source>
</evidence>
<keyword evidence="1" id="KW-0175">Coiled coil</keyword>
<dbReference type="AlphaFoldDB" id="A0A1R2BSW2"/>
<gene>
    <name evidence="2" type="ORF">SteCoe_19939</name>
</gene>
<sequence>MSTHRVNLRLPLPGNLIIDKSSLIIPKSTQSDSETSSITDSSPLTLITYSSLQENHKSLPSSEKLKFFLQNASEKIKSIHNNTDTSKITNDSYNNNNEILKLRKEISKLEAERNELLEENKEMWETIKKIKEHSVCDVELSRVLKYAHFFTLRVKKSCLWKKSFCDIFDSEELMYKDIKSENLKKTCLDLLQFILENFTSEKGSDSYENSTVNLSFKETTQPEIPVNEYHSMLKNDEILNICNSSETLAESISLHKQKIQQIYESLKDSVNKSKEIMHSSPVIGKGHNLFSHKLGNSSFDFEYDEEIPIRKTF</sequence>